<organism evidence="1">
    <name type="scientific">Rhizophora mucronata</name>
    <name type="common">Asiatic mangrove</name>
    <dbReference type="NCBI Taxonomy" id="61149"/>
    <lineage>
        <taxon>Eukaryota</taxon>
        <taxon>Viridiplantae</taxon>
        <taxon>Streptophyta</taxon>
        <taxon>Embryophyta</taxon>
        <taxon>Tracheophyta</taxon>
        <taxon>Spermatophyta</taxon>
        <taxon>Magnoliopsida</taxon>
        <taxon>eudicotyledons</taxon>
        <taxon>Gunneridae</taxon>
        <taxon>Pentapetalae</taxon>
        <taxon>rosids</taxon>
        <taxon>fabids</taxon>
        <taxon>Malpighiales</taxon>
        <taxon>Rhizophoraceae</taxon>
        <taxon>Rhizophora</taxon>
    </lineage>
</organism>
<dbReference type="AlphaFoldDB" id="A0A2P2KMG2"/>
<accession>A0A2P2KMG2</accession>
<evidence type="ECO:0000313" key="1">
    <source>
        <dbReference type="EMBL" id="MBX06892.1"/>
    </source>
</evidence>
<proteinExistence type="predicted"/>
<reference evidence="1" key="1">
    <citation type="submission" date="2018-02" db="EMBL/GenBank/DDBJ databases">
        <title>Rhizophora mucronata_Transcriptome.</title>
        <authorList>
            <person name="Meera S.P."/>
            <person name="Sreeshan A."/>
            <person name="Augustine A."/>
        </authorList>
    </citation>
    <scope>NUCLEOTIDE SEQUENCE</scope>
    <source>
        <tissue evidence="1">Leaf</tissue>
    </source>
</reference>
<dbReference type="EMBL" id="GGEC01026408">
    <property type="protein sequence ID" value="MBX06892.1"/>
    <property type="molecule type" value="Transcribed_RNA"/>
</dbReference>
<sequence>MVNQNVTTRIKSVMDFKGDKIEYFMSF</sequence>
<protein>
    <submittedName>
        <fullName evidence="1">Uncharacterized protein</fullName>
    </submittedName>
</protein>
<name>A0A2P2KMG2_RHIMU</name>